<feature type="compositionally biased region" description="Pro residues" evidence="1">
    <location>
        <begin position="36"/>
        <end position="54"/>
    </location>
</feature>
<keyword evidence="4" id="KW-1185">Reference proteome</keyword>
<reference evidence="3 4" key="1">
    <citation type="submission" date="2023-06" db="EMBL/GenBank/DDBJ databases">
        <title>Pelomonas sp. PFR6 16S ribosomal RNA gene Genome sequencing and assembly.</title>
        <authorList>
            <person name="Woo H."/>
        </authorList>
    </citation>
    <scope>NUCLEOTIDE SEQUENCE [LARGE SCALE GENOMIC DNA]</scope>
    <source>
        <strain evidence="3 4">PFR6</strain>
    </source>
</reference>
<comment type="caution">
    <text evidence="3">The sequence shown here is derived from an EMBL/GenBank/DDBJ whole genome shotgun (WGS) entry which is preliminary data.</text>
</comment>
<feature type="region of interest" description="Disordered" evidence="1">
    <location>
        <begin position="30"/>
        <end position="54"/>
    </location>
</feature>
<name>A0ABT8DN77_9BURK</name>
<protein>
    <submittedName>
        <fullName evidence="3">Uncharacterized protein</fullName>
    </submittedName>
</protein>
<sequence>MRWNKKLGGRLIALSGMSAALAATMVACGGSDGESAPPPPVTQEPQAPAAPPAPALAERIAARIHYFGAENVDAATGEVRTDLVIMSWASNTTYAAAINGKVVLMDASLVRREQAPGRTPTTLTEMVALMPSYVLLGKAAPGHADLAADIAFRTGATVVGAQEHCDAVEADARRQKNWTGSAKLLKCQAVVPKDHAVGASVAAVNFPDLNVCLRAVKNTDQAVTAPDPTLAQASFDWSKLSDPRDAKWWPVGTAATDGVTTTGAATGAAVAYHLTIGQGRSFGLVWNDRVGSLKELAPTVASLLRALPKTDVHIGSVDVGNAASNGLRDAALYIEAVKPKLFVAAGHDAASQRAGAFNTGELMRRALETAIANVGIAQSPILRINFDPTDYLRPHYMTFDPAAAGWNQTGDKPTAAACS</sequence>
<dbReference type="RefSeq" id="WP_290357702.1">
    <property type="nucleotide sequence ID" value="NZ_JAUHHC010000001.1"/>
</dbReference>
<proteinExistence type="predicted"/>
<organism evidence="3 4">
    <name type="scientific">Roseateles violae</name>
    <dbReference type="NCBI Taxonomy" id="3058042"/>
    <lineage>
        <taxon>Bacteria</taxon>
        <taxon>Pseudomonadati</taxon>
        <taxon>Pseudomonadota</taxon>
        <taxon>Betaproteobacteria</taxon>
        <taxon>Burkholderiales</taxon>
        <taxon>Sphaerotilaceae</taxon>
        <taxon>Roseateles</taxon>
    </lineage>
</organism>
<dbReference type="PROSITE" id="PS51257">
    <property type="entry name" value="PROKAR_LIPOPROTEIN"/>
    <property type="match status" value="1"/>
</dbReference>
<dbReference type="EMBL" id="JAUHHC010000001">
    <property type="protein sequence ID" value="MDN3919398.1"/>
    <property type="molecule type" value="Genomic_DNA"/>
</dbReference>
<evidence type="ECO:0000256" key="2">
    <source>
        <dbReference type="SAM" id="SignalP"/>
    </source>
</evidence>
<dbReference type="Proteomes" id="UP001228044">
    <property type="component" value="Unassembled WGS sequence"/>
</dbReference>
<evidence type="ECO:0000313" key="3">
    <source>
        <dbReference type="EMBL" id="MDN3919398.1"/>
    </source>
</evidence>
<keyword evidence="2" id="KW-0732">Signal</keyword>
<evidence type="ECO:0000256" key="1">
    <source>
        <dbReference type="SAM" id="MobiDB-lite"/>
    </source>
</evidence>
<gene>
    <name evidence="3" type="ORF">QWJ38_03790</name>
</gene>
<accession>A0ABT8DN77</accession>
<feature type="chain" id="PRO_5045565681" evidence="2">
    <location>
        <begin position="23"/>
        <end position="419"/>
    </location>
</feature>
<feature type="signal peptide" evidence="2">
    <location>
        <begin position="1"/>
        <end position="22"/>
    </location>
</feature>
<evidence type="ECO:0000313" key="4">
    <source>
        <dbReference type="Proteomes" id="UP001228044"/>
    </source>
</evidence>